<organism evidence="2 3">
    <name type="scientific">Desulfovibrio ferrophilus</name>
    <dbReference type="NCBI Taxonomy" id="241368"/>
    <lineage>
        <taxon>Bacteria</taxon>
        <taxon>Pseudomonadati</taxon>
        <taxon>Thermodesulfobacteriota</taxon>
        <taxon>Desulfovibrionia</taxon>
        <taxon>Desulfovibrionales</taxon>
        <taxon>Desulfovibrionaceae</taxon>
        <taxon>Desulfovibrio</taxon>
    </lineage>
</organism>
<evidence type="ECO:0000313" key="2">
    <source>
        <dbReference type="EMBL" id="BBD07264.1"/>
    </source>
</evidence>
<protein>
    <recommendedName>
        <fullName evidence="1">ABM domain-containing protein</fullName>
    </recommendedName>
</protein>
<feature type="domain" description="ABM" evidence="1">
    <location>
        <begin position="5"/>
        <end position="93"/>
    </location>
</feature>
<dbReference type="PROSITE" id="PS51725">
    <property type="entry name" value="ABM"/>
    <property type="match status" value="1"/>
</dbReference>
<accession>A0A2Z6AVJ9</accession>
<dbReference type="EMBL" id="AP017378">
    <property type="protein sequence ID" value="BBD07264.1"/>
    <property type="molecule type" value="Genomic_DNA"/>
</dbReference>
<reference evidence="2 3" key="1">
    <citation type="journal article" date="2018" name="Sci. Adv.">
        <title>Multi-heme cytochromes provide a pathway for survival in energy-limited environments.</title>
        <authorList>
            <person name="Deng X."/>
            <person name="Dohmae N."/>
            <person name="Nealson K.H."/>
            <person name="Hashimoto K."/>
            <person name="Okamoto A."/>
        </authorList>
    </citation>
    <scope>NUCLEOTIDE SEQUENCE [LARGE SCALE GENOMIC DNA]</scope>
    <source>
        <strain evidence="2 3">IS5</strain>
    </source>
</reference>
<dbReference type="KEGG" id="dfl:DFE_0538"/>
<gene>
    <name evidence="2" type="ORF">DFE_0538</name>
</gene>
<dbReference type="InterPro" id="IPR011008">
    <property type="entry name" value="Dimeric_a/b-barrel"/>
</dbReference>
<dbReference type="Proteomes" id="UP000269883">
    <property type="component" value="Chromosome"/>
</dbReference>
<dbReference type="AlphaFoldDB" id="A0A2Z6AVJ9"/>
<evidence type="ECO:0000259" key="1">
    <source>
        <dbReference type="PROSITE" id="PS51725"/>
    </source>
</evidence>
<proteinExistence type="predicted"/>
<sequence>MPEGITVTVSYLFRPGMEIIGRQELEEFSAANRTSDGCKSIAIHRDLKNAASYMTVSKWESLDHFMKLLNEPHIKSYADKSKKLLVEPFKVQIWEEIINE</sequence>
<dbReference type="Gene3D" id="3.30.70.100">
    <property type="match status" value="1"/>
</dbReference>
<dbReference type="Pfam" id="PF03992">
    <property type="entry name" value="ABM"/>
    <property type="match status" value="1"/>
</dbReference>
<evidence type="ECO:0000313" key="3">
    <source>
        <dbReference type="Proteomes" id="UP000269883"/>
    </source>
</evidence>
<name>A0A2Z6AVJ9_9BACT</name>
<keyword evidence="3" id="KW-1185">Reference proteome</keyword>
<dbReference type="SUPFAM" id="SSF54909">
    <property type="entry name" value="Dimeric alpha+beta barrel"/>
    <property type="match status" value="1"/>
</dbReference>
<dbReference type="InterPro" id="IPR007138">
    <property type="entry name" value="ABM_dom"/>
</dbReference>
<dbReference type="RefSeq" id="WP_172961605.1">
    <property type="nucleotide sequence ID" value="NZ_AP017378.1"/>
</dbReference>